<protein>
    <submittedName>
        <fullName evidence="2">Uncharacterized protein</fullName>
    </submittedName>
</protein>
<evidence type="ECO:0000313" key="3">
    <source>
        <dbReference type="Proteomes" id="UP000238034"/>
    </source>
</evidence>
<feature type="region of interest" description="Disordered" evidence="1">
    <location>
        <begin position="106"/>
        <end position="139"/>
    </location>
</feature>
<comment type="caution">
    <text evidence="2">The sequence shown here is derived from an EMBL/GenBank/DDBJ whole genome shotgun (WGS) entry which is preliminary data.</text>
</comment>
<proteinExistence type="predicted"/>
<dbReference type="RefSeq" id="WP_106294736.1">
    <property type="nucleotide sequence ID" value="NZ_PVTH01000010.1"/>
</dbReference>
<reference evidence="2 3" key="1">
    <citation type="submission" date="2018-03" db="EMBL/GenBank/DDBJ databases">
        <title>Genomic Encyclopedia of Type Strains, Phase III (KMG-III): the genomes of soil and plant-associated and newly described type strains.</title>
        <authorList>
            <person name="Whitman W."/>
        </authorList>
    </citation>
    <scope>NUCLEOTIDE SEQUENCE [LARGE SCALE GENOMIC DNA]</scope>
    <source>
        <strain evidence="2 3">CGMCC 1.9313</strain>
    </source>
</reference>
<dbReference type="OrthoDB" id="1100725at2"/>
<feature type="region of interest" description="Disordered" evidence="1">
    <location>
        <begin position="63"/>
        <end position="82"/>
    </location>
</feature>
<name>A0A2T0TW48_9SPHI</name>
<accession>A0A2T0TW48</accession>
<organism evidence="2 3">
    <name type="scientific">Arcticibacter pallidicorallinus</name>
    <dbReference type="NCBI Taxonomy" id="1259464"/>
    <lineage>
        <taxon>Bacteria</taxon>
        <taxon>Pseudomonadati</taxon>
        <taxon>Bacteroidota</taxon>
        <taxon>Sphingobacteriia</taxon>
        <taxon>Sphingobacteriales</taxon>
        <taxon>Sphingobacteriaceae</taxon>
        <taxon>Arcticibacter</taxon>
    </lineage>
</organism>
<dbReference type="AlphaFoldDB" id="A0A2T0TW48"/>
<sequence>MINKAEIFKKAGNILSELTEQYQYIEENPQDLNDLELELLSANADFLAENLRVLKKLNAKKRSAEAAESEKPNENTDYLELPSNDKATNEISLGTLLNTTVNKAKEEEQPVVENVELKSVPQIHDRQQESKPSAQGPVPGLLTDVQTSKPEPLYVPVPEPVIVPEVQPAPEPVKVSAPEPSYPSVPVPPAVAPPVSYQQPRAQSINDMISSQKAQLAGAGQYKQPPITDLKSGVNLNDKLLFIKELFNGYSLAYSEAMEILNRFDTFDSADNFLKSNYAAKNNWAAKQATVDKFYEVLRRRFVI</sequence>
<evidence type="ECO:0000256" key="1">
    <source>
        <dbReference type="SAM" id="MobiDB-lite"/>
    </source>
</evidence>
<evidence type="ECO:0000313" key="2">
    <source>
        <dbReference type="EMBL" id="PRY49932.1"/>
    </source>
</evidence>
<gene>
    <name evidence="2" type="ORF">B0I27_110106</name>
</gene>
<keyword evidence="3" id="KW-1185">Reference proteome</keyword>
<dbReference type="Proteomes" id="UP000238034">
    <property type="component" value="Unassembled WGS sequence"/>
</dbReference>
<dbReference type="EMBL" id="PVTH01000010">
    <property type="protein sequence ID" value="PRY49932.1"/>
    <property type="molecule type" value="Genomic_DNA"/>
</dbReference>
<feature type="compositionally biased region" description="Basic and acidic residues" evidence="1">
    <location>
        <begin position="63"/>
        <end position="74"/>
    </location>
</feature>